<dbReference type="Proteomes" id="UP000031532">
    <property type="component" value="Unassembled WGS sequence"/>
</dbReference>
<dbReference type="SUPFAM" id="SSF53335">
    <property type="entry name" value="S-adenosyl-L-methionine-dependent methyltransferases"/>
    <property type="match status" value="1"/>
</dbReference>
<dbReference type="EMBL" id="JTJC03000001">
    <property type="protein sequence ID" value="NHC34204.1"/>
    <property type="molecule type" value="Genomic_DNA"/>
</dbReference>
<accession>A0A9X5E4V0</accession>
<organism evidence="2 3">
    <name type="scientific">Scytonema millei VB511283</name>
    <dbReference type="NCBI Taxonomy" id="1245923"/>
    <lineage>
        <taxon>Bacteria</taxon>
        <taxon>Bacillati</taxon>
        <taxon>Cyanobacteriota</taxon>
        <taxon>Cyanophyceae</taxon>
        <taxon>Nostocales</taxon>
        <taxon>Scytonemataceae</taxon>
        <taxon>Scytonema</taxon>
    </lineage>
</organism>
<keyword evidence="2" id="KW-0489">Methyltransferase</keyword>
<proteinExistence type="predicted"/>
<dbReference type="Pfam" id="PF08241">
    <property type="entry name" value="Methyltransf_11"/>
    <property type="match status" value="1"/>
</dbReference>
<dbReference type="Gene3D" id="3.40.50.150">
    <property type="entry name" value="Vaccinia Virus protein VP39"/>
    <property type="match status" value="1"/>
</dbReference>
<dbReference type="InterPro" id="IPR029063">
    <property type="entry name" value="SAM-dependent_MTases_sf"/>
</dbReference>
<evidence type="ECO:0000313" key="2">
    <source>
        <dbReference type="EMBL" id="NHC34204.1"/>
    </source>
</evidence>
<name>A0A9X5E4V0_9CYAN</name>
<dbReference type="GO" id="GO:0032259">
    <property type="term" value="P:methylation"/>
    <property type="evidence" value="ECO:0007669"/>
    <property type="project" value="UniProtKB-KW"/>
</dbReference>
<feature type="domain" description="Methyltransferase type 11" evidence="1">
    <location>
        <begin position="43"/>
        <end position="140"/>
    </location>
</feature>
<keyword evidence="3" id="KW-1185">Reference proteome</keyword>
<dbReference type="RefSeq" id="WP_039715597.1">
    <property type="nucleotide sequence ID" value="NZ_JTJC03000001.1"/>
</dbReference>
<comment type="caution">
    <text evidence="2">The sequence shown here is derived from an EMBL/GenBank/DDBJ whole genome shotgun (WGS) entry which is preliminary data.</text>
</comment>
<keyword evidence="2" id="KW-0808">Transferase</keyword>
<dbReference type="GO" id="GO:0008757">
    <property type="term" value="F:S-adenosylmethionine-dependent methyltransferase activity"/>
    <property type="evidence" value="ECO:0007669"/>
    <property type="project" value="InterPro"/>
</dbReference>
<dbReference type="OrthoDB" id="511290at2"/>
<reference evidence="2 3" key="1">
    <citation type="journal article" date="2015" name="Genome Announc.">
        <title>Draft Genome Sequence of the Terrestrial Cyanobacterium Scytonema millei VB511283, Isolated from Eastern India.</title>
        <authorList>
            <person name="Sen D."/>
            <person name="Chandrababunaidu M.M."/>
            <person name="Singh D."/>
            <person name="Sanghi N."/>
            <person name="Ghorai A."/>
            <person name="Mishra G.P."/>
            <person name="Madduluri M."/>
            <person name="Adhikary S.P."/>
            <person name="Tripathy S."/>
        </authorList>
    </citation>
    <scope>NUCLEOTIDE SEQUENCE [LARGE SCALE GENOMIC DNA]</scope>
    <source>
        <strain evidence="2 3">VB511283</strain>
    </source>
</reference>
<dbReference type="CDD" id="cd02440">
    <property type="entry name" value="AdoMet_MTases"/>
    <property type="match status" value="1"/>
</dbReference>
<protein>
    <submittedName>
        <fullName evidence="2">Class I SAM-dependent methyltransferase</fullName>
    </submittedName>
</protein>
<dbReference type="InterPro" id="IPR013216">
    <property type="entry name" value="Methyltransf_11"/>
</dbReference>
<sequence>MLDNKKIYQSTEEFNTWAYGKGLRFEEKYLINNYLDKHLKTVEAGTAGGRILLEMRKMGFTSLIGYDYVPEFIEQAKQKDPSSEITFEVEDATQLSYVNNSFAQILYLQQIISSIDGDQAKLKAFQEAYRILEPGGTALFSFLCFEVRAQTLIYKPYLVYLRILRSLQGKSLSLQYLPWLKLGEKWNFSALLDCEPYVYWYKPQEVERLLKTVGFEVTAVGSSAQIEGDSMCTSVEELARQPLAGGLYFVCTK</sequence>
<evidence type="ECO:0000259" key="1">
    <source>
        <dbReference type="Pfam" id="PF08241"/>
    </source>
</evidence>
<evidence type="ECO:0000313" key="3">
    <source>
        <dbReference type="Proteomes" id="UP000031532"/>
    </source>
</evidence>
<gene>
    <name evidence="2" type="ORF">QH73_0005925</name>
</gene>
<dbReference type="AlphaFoldDB" id="A0A9X5E4V0"/>